<organism evidence="2">
    <name type="scientific">freshwater metagenome</name>
    <dbReference type="NCBI Taxonomy" id="449393"/>
    <lineage>
        <taxon>unclassified sequences</taxon>
        <taxon>metagenomes</taxon>
        <taxon>ecological metagenomes</taxon>
    </lineage>
</organism>
<dbReference type="InterPro" id="IPR011008">
    <property type="entry name" value="Dimeric_a/b-barrel"/>
</dbReference>
<evidence type="ECO:0000259" key="1">
    <source>
        <dbReference type="PROSITE" id="PS51725"/>
    </source>
</evidence>
<evidence type="ECO:0000313" key="2">
    <source>
        <dbReference type="EMBL" id="CAB4877187.1"/>
    </source>
</evidence>
<dbReference type="Gene3D" id="3.30.70.100">
    <property type="match status" value="1"/>
</dbReference>
<accession>A0A6J7E2B2</accession>
<reference evidence="2" key="1">
    <citation type="submission" date="2020-05" db="EMBL/GenBank/DDBJ databases">
        <authorList>
            <person name="Chiriac C."/>
            <person name="Salcher M."/>
            <person name="Ghai R."/>
            <person name="Kavagutti S V."/>
        </authorList>
    </citation>
    <scope>NUCLEOTIDE SEQUENCE</scope>
</reference>
<dbReference type="SUPFAM" id="SSF54909">
    <property type="entry name" value="Dimeric alpha+beta barrel"/>
    <property type="match status" value="1"/>
</dbReference>
<dbReference type="InterPro" id="IPR050744">
    <property type="entry name" value="AI-2_Isomerase_LsrG"/>
</dbReference>
<dbReference type="InterPro" id="IPR007138">
    <property type="entry name" value="ABM_dom"/>
</dbReference>
<sequence>MSQVTIIAKIPAAPGQRAQLAAAMQVALDTATTEAGTRFYILHEDAVDADVLWMYEMYEDQDALAAHSGSESFKALGPAIKPFLGGRPEFTFATPIGGKGF</sequence>
<dbReference type="PANTHER" id="PTHR33336">
    <property type="entry name" value="QUINOL MONOOXYGENASE YGIN-RELATED"/>
    <property type="match status" value="1"/>
</dbReference>
<dbReference type="GO" id="GO:0003824">
    <property type="term" value="F:catalytic activity"/>
    <property type="evidence" value="ECO:0007669"/>
    <property type="project" value="TreeGrafter"/>
</dbReference>
<feature type="domain" description="ABM" evidence="1">
    <location>
        <begin position="4"/>
        <end position="92"/>
    </location>
</feature>
<dbReference type="EMBL" id="CAFBLP010000024">
    <property type="protein sequence ID" value="CAB4877187.1"/>
    <property type="molecule type" value="Genomic_DNA"/>
</dbReference>
<dbReference type="PROSITE" id="PS51725">
    <property type="entry name" value="ABM"/>
    <property type="match status" value="1"/>
</dbReference>
<gene>
    <name evidence="2" type="ORF">UFOPK3376_01191</name>
</gene>
<dbReference type="AlphaFoldDB" id="A0A6J7E2B2"/>
<dbReference type="Pfam" id="PF03992">
    <property type="entry name" value="ABM"/>
    <property type="match status" value="1"/>
</dbReference>
<proteinExistence type="predicted"/>
<protein>
    <submittedName>
        <fullName evidence="2">Unannotated protein</fullName>
    </submittedName>
</protein>
<dbReference type="PANTHER" id="PTHR33336:SF3">
    <property type="entry name" value="ABM DOMAIN-CONTAINING PROTEIN"/>
    <property type="match status" value="1"/>
</dbReference>
<name>A0A6J7E2B2_9ZZZZ</name>